<dbReference type="PANTHER" id="PTHR43280:SF2">
    <property type="entry name" value="HTH-TYPE TRANSCRIPTIONAL REGULATOR EXSA"/>
    <property type="match status" value="1"/>
</dbReference>
<organism evidence="6 7">
    <name type="scientific">Eisenbergiella tayi</name>
    <dbReference type="NCBI Taxonomy" id="1432052"/>
    <lineage>
        <taxon>Bacteria</taxon>
        <taxon>Bacillati</taxon>
        <taxon>Bacillota</taxon>
        <taxon>Clostridia</taxon>
        <taxon>Lachnospirales</taxon>
        <taxon>Lachnospiraceae</taxon>
        <taxon>Eisenbergiella</taxon>
    </lineage>
</organism>
<comment type="caution">
    <text evidence="6">The sequence shown here is derived from an EMBL/GenBank/DDBJ whole genome shotgun (WGS) entry which is preliminary data.</text>
</comment>
<keyword evidence="4" id="KW-0812">Transmembrane</keyword>
<evidence type="ECO:0000256" key="3">
    <source>
        <dbReference type="ARBA" id="ARBA00023163"/>
    </source>
</evidence>
<sequence length="712" mass="81889">MKKTMNKKVHVSPHYEQSSSYRKNIHVLVLVLLIPIFIVFIINFVILYSKNVSLMEDSLKIESTQKLELLHTSLAPMFQLTEKRRTDQYFSTQYLEKHNFMDVYFQIKKTLQQDAVWMSFFNSVSYYNCKENIVFTYNSAKSLEEYLGWETNRNSYPVASLEADFSQKYLLEQEGNQVRILEAHNVGGGEGVVFAMPLEIDANAVPKSYMIFTVPYTTLHKIFGEKEGIAYTLAYNETPVYSSEGGRGNYDTHILSVFLNARTYSWQLDGLDIKWHLHPLYFLKTIVPEITIQAITTFIVLAASLIILLQYVHKSYEPIYQVLKRLPRQELKKTNLASEFQYINFMLDDLTANKEVLEQTNQEMRKEKYLYRILSGQVKPEQDFVKKCLEAGINIDRRWYACIILEDIKSSNGLYGTFSNAEKTKDRFSNFYSVEINDNTVLYLMSSDLDRETLEQRLQRLKEKENATVYISQLVEGMENVYRAYSAVRDAAAENGYTKEGEENQAEYPVLELQFLKAAVEEENIDKAEFSVNVLKENMPNYSDAVRGAVLAGAGNIFCGDKASDYIREMTDFGADSICTELDIWMKTYMPAENIPSGNRKKVLARNMHTILKYIEDNAVLPDFTIKAMAAEFGTSASNLGHQFKKATGQTLSRFIDEWKIGKAEEMLLAGESVSEVSRKLGYLSTTAFTEVFKRLRGITPSNYKLKAKREE</sequence>
<keyword evidence="4" id="KW-1133">Transmembrane helix</keyword>
<accession>A0A1E3A6C0</accession>
<reference evidence="6 7" key="1">
    <citation type="submission" date="2016-07" db="EMBL/GenBank/DDBJ databases">
        <title>Characterization of isolates of Eisenbergiella tayi derived from blood cultures, using whole genome sequencing.</title>
        <authorList>
            <person name="Burdz T."/>
            <person name="Wiebe D."/>
            <person name="Huynh C."/>
            <person name="Bernard K."/>
        </authorList>
    </citation>
    <scope>NUCLEOTIDE SEQUENCE [LARGE SCALE GENOMIC DNA]</scope>
    <source>
        <strain evidence="6 7">NML 110608</strain>
    </source>
</reference>
<dbReference type="InterPro" id="IPR009057">
    <property type="entry name" value="Homeodomain-like_sf"/>
</dbReference>
<dbReference type="PANTHER" id="PTHR43280">
    <property type="entry name" value="ARAC-FAMILY TRANSCRIPTIONAL REGULATOR"/>
    <property type="match status" value="1"/>
</dbReference>
<keyword evidence="4" id="KW-0472">Membrane</keyword>
<dbReference type="GO" id="GO:0043565">
    <property type="term" value="F:sequence-specific DNA binding"/>
    <property type="evidence" value="ECO:0007669"/>
    <property type="project" value="InterPro"/>
</dbReference>
<evidence type="ECO:0000256" key="4">
    <source>
        <dbReference type="SAM" id="Phobius"/>
    </source>
</evidence>
<feature type="domain" description="HTH araC/xylS-type" evidence="5">
    <location>
        <begin position="609"/>
        <end position="707"/>
    </location>
</feature>
<dbReference type="EMBL" id="MCGH01000003">
    <property type="protein sequence ID" value="ODM04303.1"/>
    <property type="molecule type" value="Genomic_DNA"/>
</dbReference>
<proteinExistence type="predicted"/>
<evidence type="ECO:0000256" key="1">
    <source>
        <dbReference type="ARBA" id="ARBA00023015"/>
    </source>
</evidence>
<dbReference type="AlphaFoldDB" id="A0A1E3A6C0"/>
<name>A0A1E3A6C0_9FIRM</name>
<keyword evidence="1" id="KW-0805">Transcription regulation</keyword>
<dbReference type="InterPro" id="IPR018060">
    <property type="entry name" value="HTH_AraC"/>
</dbReference>
<gene>
    <name evidence="6" type="primary">btr_16</name>
    <name evidence="6" type="ORF">BEI61_05107</name>
</gene>
<dbReference type="InterPro" id="IPR018062">
    <property type="entry name" value="HTH_AraC-typ_CS"/>
</dbReference>
<keyword evidence="2" id="KW-0238">DNA-binding</keyword>
<dbReference type="PATRIC" id="fig|1432052.4.peg.5678"/>
<dbReference type="Proteomes" id="UP000094067">
    <property type="component" value="Unassembled WGS sequence"/>
</dbReference>
<dbReference type="PRINTS" id="PR00032">
    <property type="entry name" value="HTHARAC"/>
</dbReference>
<feature type="transmembrane region" description="Helical" evidence="4">
    <location>
        <begin position="27"/>
        <end position="48"/>
    </location>
</feature>
<evidence type="ECO:0000256" key="2">
    <source>
        <dbReference type="ARBA" id="ARBA00023125"/>
    </source>
</evidence>
<dbReference type="InterPro" id="IPR020449">
    <property type="entry name" value="Tscrpt_reg_AraC-type_HTH"/>
</dbReference>
<dbReference type="SMART" id="SM00342">
    <property type="entry name" value="HTH_ARAC"/>
    <property type="match status" value="1"/>
</dbReference>
<dbReference type="Pfam" id="PF12833">
    <property type="entry name" value="HTH_18"/>
    <property type="match status" value="1"/>
</dbReference>
<evidence type="ECO:0000313" key="6">
    <source>
        <dbReference type="EMBL" id="ODM04303.1"/>
    </source>
</evidence>
<dbReference type="SUPFAM" id="SSF46689">
    <property type="entry name" value="Homeodomain-like"/>
    <property type="match status" value="1"/>
</dbReference>
<dbReference type="Gene3D" id="1.10.10.60">
    <property type="entry name" value="Homeodomain-like"/>
    <property type="match status" value="1"/>
</dbReference>
<evidence type="ECO:0000259" key="5">
    <source>
        <dbReference type="PROSITE" id="PS01124"/>
    </source>
</evidence>
<keyword evidence="3" id="KW-0804">Transcription</keyword>
<dbReference type="PROSITE" id="PS00041">
    <property type="entry name" value="HTH_ARAC_FAMILY_1"/>
    <property type="match status" value="1"/>
</dbReference>
<evidence type="ECO:0000313" key="7">
    <source>
        <dbReference type="Proteomes" id="UP000094067"/>
    </source>
</evidence>
<dbReference type="GO" id="GO:0003700">
    <property type="term" value="F:DNA-binding transcription factor activity"/>
    <property type="evidence" value="ECO:0007669"/>
    <property type="project" value="InterPro"/>
</dbReference>
<protein>
    <submittedName>
        <fullName evidence="6">HTH-type transcriptional activator Btr</fullName>
    </submittedName>
</protein>
<dbReference type="PROSITE" id="PS01124">
    <property type="entry name" value="HTH_ARAC_FAMILY_2"/>
    <property type="match status" value="1"/>
</dbReference>